<feature type="transmembrane region" description="Helical" evidence="5">
    <location>
        <begin position="21"/>
        <end position="41"/>
    </location>
</feature>
<dbReference type="CDD" id="cd06261">
    <property type="entry name" value="TM_PBP2"/>
    <property type="match status" value="2"/>
</dbReference>
<dbReference type="EMBL" id="JAUHMF010000001">
    <property type="protein sequence ID" value="MDT8896943.1"/>
    <property type="molecule type" value="Genomic_DNA"/>
</dbReference>
<evidence type="ECO:0000256" key="2">
    <source>
        <dbReference type="ARBA" id="ARBA00022692"/>
    </source>
</evidence>
<evidence type="ECO:0000259" key="6">
    <source>
        <dbReference type="PROSITE" id="PS50928"/>
    </source>
</evidence>
<evidence type="ECO:0000256" key="3">
    <source>
        <dbReference type="ARBA" id="ARBA00022989"/>
    </source>
</evidence>
<dbReference type="PROSITE" id="PS50928">
    <property type="entry name" value="ABC_TM1"/>
    <property type="match status" value="2"/>
</dbReference>
<feature type="transmembrane region" description="Helical" evidence="5">
    <location>
        <begin position="481"/>
        <end position="503"/>
    </location>
</feature>
<comment type="caution">
    <text evidence="7">The sequence shown here is derived from an EMBL/GenBank/DDBJ whole genome shotgun (WGS) entry which is preliminary data.</text>
</comment>
<gene>
    <name evidence="7" type="ORF">QYE77_01605</name>
</gene>
<feature type="transmembrane region" description="Helical" evidence="5">
    <location>
        <begin position="435"/>
        <end position="460"/>
    </location>
</feature>
<feature type="transmembrane region" description="Helical" evidence="5">
    <location>
        <begin position="537"/>
        <end position="559"/>
    </location>
</feature>
<dbReference type="SUPFAM" id="SSF161098">
    <property type="entry name" value="MetI-like"/>
    <property type="match status" value="2"/>
</dbReference>
<dbReference type="PANTHER" id="PTHR42744:SF1">
    <property type="entry name" value="BINDING-PROTEIN-DEPENDENT TRANSPORT SYSTEMS INNER MEMBRANE COMPONENT"/>
    <property type="match status" value="1"/>
</dbReference>
<keyword evidence="5" id="KW-0813">Transport</keyword>
<feature type="transmembrane region" description="Helical" evidence="5">
    <location>
        <begin position="332"/>
        <end position="351"/>
    </location>
</feature>
<feature type="transmembrane region" description="Helical" evidence="5">
    <location>
        <begin position="406"/>
        <end position="429"/>
    </location>
</feature>
<comment type="similarity">
    <text evidence="5">Belongs to the binding-protein-dependent transport system permease family.</text>
</comment>
<evidence type="ECO:0000256" key="1">
    <source>
        <dbReference type="ARBA" id="ARBA00004141"/>
    </source>
</evidence>
<dbReference type="InterPro" id="IPR000515">
    <property type="entry name" value="MetI-like"/>
</dbReference>
<dbReference type="Proteomes" id="UP001254165">
    <property type="component" value="Unassembled WGS sequence"/>
</dbReference>
<feature type="transmembrane region" description="Helical" evidence="5">
    <location>
        <begin position="133"/>
        <end position="152"/>
    </location>
</feature>
<comment type="subcellular location">
    <subcellularLocation>
        <location evidence="5">Cell membrane</location>
        <topology evidence="5">Multi-pass membrane protein</topology>
    </subcellularLocation>
    <subcellularLocation>
        <location evidence="1">Membrane</location>
        <topology evidence="1">Multi-pass membrane protein</topology>
    </subcellularLocation>
</comment>
<feature type="domain" description="ABC transmembrane type-1" evidence="6">
    <location>
        <begin position="63"/>
        <end position="256"/>
    </location>
</feature>
<dbReference type="RefSeq" id="WP_315623594.1">
    <property type="nucleotide sequence ID" value="NZ_JAUHMF010000001.1"/>
</dbReference>
<feature type="transmembrane region" description="Helical" evidence="5">
    <location>
        <begin position="371"/>
        <end position="394"/>
    </location>
</feature>
<keyword evidence="2 5" id="KW-0812">Transmembrane</keyword>
<evidence type="ECO:0000313" key="8">
    <source>
        <dbReference type="Proteomes" id="UP001254165"/>
    </source>
</evidence>
<dbReference type="Gene3D" id="1.10.3720.10">
    <property type="entry name" value="MetI-like"/>
    <property type="match status" value="2"/>
</dbReference>
<name>A0ABU3NL46_9CHLR</name>
<sequence>MVTLRDLLLPKPREERLFTPGDFIVFILIAVLLYAGVTLAVKAPPSVKGPAISLAPSALPWYALLSVGRMAAAYALSLIFTLLYGRAAAYSPRAERLLMPLLDVLQSVPILSFLPVVLLSLSAILPETTAAELASIVLIFTSQAWNMTFGWYQALKTIPKELNEASRIFRLNTWLRFRFLELPFGMIPLIWNSMMSWAGGWFFLMAAEIFTVGDRDFRLPGLGAYLQEAANQGNYQAIFWGLLTLILTIVALDQLIWRPLLAWSDRFKLEMVESDNPPTSWFYDLLNNARFIAWLRDRIIAPLSSHLDHWAVKRFPFQEHESGPSRLTWREILVGMMVTGALLYGIGRAMQMLLSLPVHQWLSIGLSVSATLIRVLVSLLVALAWTIPVGVAIGTQPRLAAVLQPIVQIAASVPATAIFPVILLFFLSLPGGLNLAAVLLMLMGTQWYLLFNVIAGATAIPQDLKYTSALLRLTSWQRWRTLILPALFPYLITGAITASGGAWNASIVAEYVTFGGSTHSVLGIGSLIAHATAKGDYALLLASTLSMVATVVLINRLWWRRLYMIAEEKYRME</sequence>
<keyword evidence="8" id="KW-1185">Reference proteome</keyword>
<dbReference type="InterPro" id="IPR035906">
    <property type="entry name" value="MetI-like_sf"/>
</dbReference>
<dbReference type="Pfam" id="PF00528">
    <property type="entry name" value="BPD_transp_1"/>
    <property type="match status" value="2"/>
</dbReference>
<dbReference type="PANTHER" id="PTHR42744">
    <property type="entry name" value="BINDING-PROTEIN-DEPENDENT TRANSPORT SYSTEMS INNER MEMBRANE COMPONENT"/>
    <property type="match status" value="1"/>
</dbReference>
<feature type="transmembrane region" description="Helical" evidence="5">
    <location>
        <begin position="173"/>
        <end position="191"/>
    </location>
</feature>
<feature type="domain" description="ABC transmembrane type-1" evidence="6">
    <location>
        <begin position="368"/>
        <end position="558"/>
    </location>
</feature>
<protein>
    <submittedName>
        <fullName evidence="7">ABC transporter permease subunit</fullName>
    </submittedName>
</protein>
<feature type="transmembrane region" description="Helical" evidence="5">
    <location>
        <begin position="237"/>
        <end position="257"/>
    </location>
</feature>
<accession>A0ABU3NL46</accession>
<proteinExistence type="inferred from homology"/>
<feature type="transmembrane region" description="Helical" evidence="5">
    <location>
        <begin position="61"/>
        <end position="85"/>
    </location>
</feature>
<evidence type="ECO:0000313" key="7">
    <source>
        <dbReference type="EMBL" id="MDT8896943.1"/>
    </source>
</evidence>
<evidence type="ECO:0000256" key="4">
    <source>
        <dbReference type="ARBA" id="ARBA00023136"/>
    </source>
</evidence>
<keyword evidence="4 5" id="KW-0472">Membrane</keyword>
<evidence type="ECO:0000256" key="5">
    <source>
        <dbReference type="RuleBase" id="RU363032"/>
    </source>
</evidence>
<organism evidence="7 8">
    <name type="scientific">Thermanaerothrix solaris</name>
    <dbReference type="NCBI Taxonomy" id="3058434"/>
    <lineage>
        <taxon>Bacteria</taxon>
        <taxon>Bacillati</taxon>
        <taxon>Chloroflexota</taxon>
        <taxon>Anaerolineae</taxon>
        <taxon>Anaerolineales</taxon>
        <taxon>Anaerolineaceae</taxon>
        <taxon>Thermanaerothrix</taxon>
    </lineage>
</organism>
<feature type="transmembrane region" description="Helical" evidence="5">
    <location>
        <begin position="97"/>
        <end position="121"/>
    </location>
</feature>
<keyword evidence="3 5" id="KW-1133">Transmembrane helix</keyword>
<reference evidence="7 8" key="1">
    <citation type="submission" date="2023-07" db="EMBL/GenBank/DDBJ databases">
        <title>Novel species of Thermanaerothrix with wide hydrolytic capabilities.</title>
        <authorList>
            <person name="Zayulina K.S."/>
            <person name="Podosokorskaya O.A."/>
            <person name="Elcheninov A.G."/>
        </authorList>
    </citation>
    <scope>NUCLEOTIDE SEQUENCE [LARGE SCALE GENOMIC DNA]</scope>
    <source>
        <strain evidence="7 8">4228-RoL</strain>
    </source>
</reference>